<keyword evidence="12" id="KW-1185">Reference proteome</keyword>
<evidence type="ECO:0000256" key="4">
    <source>
        <dbReference type="ARBA" id="ARBA00022692"/>
    </source>
</evidence>
<feature type="transmembrane region" description="Helical" evidence="9">
    <location>
        <begin position="20"/>
        <end position="40"/>
    </location>
</feature>
<keyword evidence="7 9" id="KW-0811">Translocation</keyword>
<keyword evidence="2 9" id="KW-0813">Transport</keyword>
<comment type="similarity">
    <text evidence="9">Belongs to the SecD/SecF family. SecF subfamily.</text>
</comment>
<evidence type="ECO:0000256" key="2">
    <source>
        <dbReference type="ARBA" id="ARBA00022448"/>
    </source>
</evidence>
<dbReference type="InterPro" id="IPR022646">
    <property type="entry name" value="SecD/SecF_CS"/>
</dbReference>
<keyword evidence="8 9" id="KW-0472">Membrane</keyword>
<dbReference type="Proteomes" id="UP001169719">
    <property type="component" value="Unassembled WGS sequence"/>
</dbReference>
<organism evidence="11 12">
    <name type="scientific">Vibrio agarivorans</name>
    <dbReference type="NCBI Taxonomy" id="153622"/>
    <lineage>
        <taxon>Bacteria</taxon>
        <taxon>Pseudomonadati</taxon>
        <taxon>Pseudomonadota</taxon>
        <taxon>Gammaproteobacteria</taxon>
        <taxon>Vibrionales</taxon>
        <taxon>Vibrionaceae</taxon>
        <taxon>Vibrio</taxon>
    </lineage>
</organism>
<evidence type="ECO:0000259" key="10">
    <source>
        <dbReference type="Pfam" id="PF02355"/>
    </source>
</evidence>
<dbReference type="PRINTS" id="PR01755">
    <property type="entry name" value="SECFTRNLCASE"/>
</dbReference>
<comment type="caution">
    <text evidence="11">The sequence shown here is derived from an EMBL/GenBank/DDBJ whole genome shotgun (WGS) entry which is preliminary data.</text>
</comment>
<keyword evidence="3 9" id="KW-1003">Cell membrane</keyword>
<dbReference type="PANTHER" id="PTHR30081">
    <property type="entry name" value="PROTEIN-EXPORT MEMBRANE PROTEIN SEC"/>
    <property type="match status" value="1"/>
</dbReference>
<feature type="transmembrane region" description="Helical" evidence="9">
    <location>
        <begin position="242"/>
        <end position="263"/>
    </location>
</feature>
<evidence type="ECO:0000313" key="12">
    <source>
        <dbReference type="Proteomes" id="UP001169719"/>
    </source>
</evidence>
<proteinExistence type="inferred from homology"/>
<keyword evidence="5 9" id="KW-0653">Protein transport</keyword>
<evidence type="ECO:0000256" key="6">
    <source>
        <dbReference type="ARBA" id="ARBA00022989"/>
    </source>
</evidence>
<dbReference type="HAMAP" id="MF_01464_B">
    <property type="entry name" value="SecF_B"/>
    <property type="match status" value="1"/>
</dbReference>
<gene>
    <name evidence="9 11" type="primary">secF</name>
    <name evidence="11" type="ORF">QWJ08_10925</name>
</gene>
<feature type="transmembrane region" description="Helical" evidence="9">
    <location>
        <begin position="162"/>
        <end position="184"/>
    </location>
</feature>
<dbReference type="NCBIfam" id="TIGR00916">
    <property type="entry name" value="2A0604s01"/>
    <property type="match status" value="1"/>
</dbReference>
<comment type="subunit">
    <text evidence="9">Forms a complex with SecD. Part of the essential Sec protein translocation apparatus which comprises SecA, SecYEG and auxiliary proteins SecDF-YajC and YidC.</text>
</comment>
<reference evidence="11" key="1">
    <citation type="submission" date="2024-05" db="EMBL/GenBank/DDBJ databases">
        <title>Genome Sequences of Four Agar- Degrading Marine Bacteria.</title>
        <authorList>
            <person name="Phillips E.K."/>
            <person name="Shaffer J.C."/>
            <person name="Henson M.W."/>
            <person name="Temperton B."/>
            <person name="Thrash C.J."/>
            <person name="Martin M.O."/>
        </authorList>
    </citation>
    <scope>NUCLEOTIDE SEQUENCE</scope>
    <source>
        <strain evidence="11">EKP203</strain>
    </source>
</reference>
<dbReference type="RefSeq" id="WP_264874877.1">
    <property type="nucleotide sequence ID" value="NZ_BLAT01000001.1"/>
</dbReference>
<feature type="domain" description="Protein export membrane protein SecD/SecF C-terminal" evidence="10">
    <location>
        <begin position="112"/>
        <end position="292"/>
    </location>
</feature>
<evidence type="ECO:0000256" key="8">
    <source>
        <dbReference type="ARBA" id="ARBA00023136"/>
    </source>
</evidence>
<evidence type="ECO:0000256" key="3">
    <source>
        <dbReference type="ARBA" id="ARBA00022475"/>
    </source>
</evidence>
<name>A0ABT7Y1N1_9VIBR</name>
<comment type="subcellular location">
    <subcellularLocation>
        <location evidence="1 9">Cell membrane</location>
        <topology evidence="1 9">Multi-pass membrane protein</topology>
    </subcellularLocation>
</comment>
<feature type="transmembrane region" description="Helical" evidence="9">
    <location>
        <begin position="190"/>
        <end position="211"/>
    </location>
</feature>
<dbReference type="SUPFAM" id="SSF82866">
    <property type="entry name" value="Multidrug efflux transporter AcrB transmembrane domain"/>
    <property type="match status" value="1"/>
</dbReference>
<comment type="function">
    <text evidence="9">Part of the Sec protein translocase complex. Interacts with the SecYEG preprotein conducting channel. SecDF uses the proton motive force (PMF) to complete protein translocation after the ATP-dependent function of SecA.</text>
</comment>
<feature type="transmembrane region" description="Helical" evidence="9">
    <location>
        <begin position="269"/>
        <end position="290"/>
    </location>
</feature>
<protein>
    <recommendedName>
        <fullName evidence="9">Protein-export membrane protein SecF</fullName>
    </recommendedName>
</protein>
<accession>A0ABT7Y1N1</accession>
<evidence type="ECO:0000256" key="5">
    <source>
        <dbReference type="ARBA" id="ARBA00022927"/>
    </source>
</evidence>
<dbReference type="NCBIfam" id="TIGR00966">
    <property type="entry name" value="transloc_SecF"/>
    <property type="match status" value="1"/>
</dbReference>
<feature type="transmembrane region" description="Helical" evidence="9">
    <location>
        <begin position="138"/>
        <end position="155"/>
    </location>
</feature>
<dbReference type="InterPro" id="IPR048634">
    <property type="entry name" value="SecD_SecF_C"/>
</dbReference>
<dbReference type="EMBL" id="JAUEOZ010000001">
    <property type="protein sequence ID" value="MDN2481907.1"/>
    <property type="molecule type" value="Genomic_DNA"/>
</dbReference>
<sequence>MFQILKADKTIDFMRWSKVAFMLSIVMIGAALFTLSTKWLNWGLDFTGGTLIEVGFEQPANLEEIREALEAKDFGDATVQNFGSAREVMVRLRPRDDVSGEMLGQQILSAIETGTGKSVEMRRIEFVGPNVGDELTEAGGLAILVSLICILIYVSMRFEWRLAAGAVMALAHDVIITLGVFSLLQIEVDLTIVAALLTVVGYSLNDTIVVFDRIRENFRKMRKGEPADVINNSITQTLSRTLITSGTTLFVVIALFTQGGAMIHGFATALLLGITVGTYSSIYVASALAIKLGIQKEHLMPPQVDKEGEEFEEMP</sequence>
<evidence type="ECO:0000256" key="1">
    <source>
        <dbReference type="ARBA" id="ARBA00004651"/>
    </source>
</evidence>
<evidence type="ECO:0000256" key="7">
    <source>
        <dbReference type="ARBA" id="ARBA00023010"/>
    </source>
</evidence>
<dbReference type="InterPro" id="IPR005665">
    <property type="entry name" value="SecF_bac"/>
</dbReference>
<dbReference type="InterPro" id="IPR022813">
    <property type="entry name" value="SecD/SecF_arch_bac"/>
</dbReference>
<dbReference type="InterPro" id="IPR022645">
    <property type="entry name" value="SecD/SecF_bac"/>
</dbReference>
<dbReference type="Gene3D" id="1.20.1640.10">
    <property type="entry name" value="Multidrug efflux transporter AcrB transmembrane domain"/>
    <property type="match status" value="1"/>
</dbReference>
<keyword evidence="6 9" id="KW-1133">Transmembrane helix</keyword>
<evidence type="ECO:0000256" key="9">
    <source>
        <dbReference type="HAMAP-Rule" id="MF_01464"/>
    </source>
</evidence>
<dbReference type="Pfam" id="PF02355">
    <property type="entry name" value="SecD_SecF_C"/>
    <property type="match status" value="1"/>
</dbReference>
<dbReference type="PANTHER" id="PTHR30081:SF8">
    <property type="entry name" value="PROTEIN TRANSLOCASE SUBUNIT SECF"/>
    <property type="match status" value="1"/>
</dbReference>
<dbReference type="Pfam" id="PF07549">
    <property type="entry name" value="Sec_GG"/>
    <property type="match status" value="1"/>
</dbReference>
<dbReference type="InterPro" id="IPR055344">
    <property type="entry name" value="SecD_SecF_C_bact"/>
</dbReference>
<keyword evidence="4 9" id="KW-0812">Transmembrane</keyword>
<evidence type="ECO:0000313" key="11">
    <source>
        <dbReference type="EMBL" id="MDN2481907.1"/>
    </source>
</evidence>